<dbReference type="AlphaFoldDB" id="A0A814LG24"/>
<comment type="caution">
    <text evidence="1">The sequence shown here is derived from an EMBL/GenBank/DDBJ whole genome shotgun (WGS) entry which is preliminary data.</text>
</comment>
<reference evidence="1" key="1">
    <citation type="submission" date="2021-02" db="EMBL/GenBank/DDBJ databases">
        <authorList>
            <person name="Nowell W R."/>
        </authorList>
    </citation>
    <scope>NUCLEOTIDE SEQUENCE</scope>
    <source>
        <strain evidence="1">Ploen Becks lab</strain>
    </source>
</reference>
<evidence type="ECO:0000313" key="1">
    <source>
        <dbReference type="EMBL" id="CAF1063786.1"/>
    </source>
</evidence>
<accession>A0A814LG24</accession>
<dbReference type="SUPFAM" id="SSF53098">
    <property type="entry name" value="Ribonuclease H-like"/>
    <property type="match status" value="1"/>
</dbReference>
<dbReference type="OrthoDB" id="1607513at2759"/>
<proteinExistence type="predicted"/>
<sequence>MNHFLINEYDSNGKSKDKQISREEAGHIESVNLIKKKILKKILTKCKELVSSIRYSELTRLLKQKQESFNLNYPIKLVKAVPTRWNSTYDMLDSILVKKDELLLVVKILLSNKIYITEVEFVFLSELYNLLKPLKDLMNF</sequence>
<name>A0A814LG24_9BILA</name>
<dbReference type="InterPro" id="IPR012337">
    <property type="entry name" value="RNaseH-like_sf"/>
</dbReference>
<evidence type="ECO:0000313" key="2">
    <source>
        <dbReference type="Proteomes" id="UP000663879"/>
    </source>
</evidence>
<keyword evidence="2" id="KW-1185">Reference proteome</keyword>
<dbReference type="Proteomes" id="UP000663879">
    <property type="component" value="Unassembled WGS sequence"/>
</dbReference>
<dbReference type="EMBL" id="CAJNOC010005844">
    <property type="protein sequence ID" value="CAF1063786.1"/>
    <property type="molecule type" value="Genomic_DNA"/>
</dbReference>
<protein>
    <submittedName>
        <fullName evidence="1">Uncharacterized protein</fullName>
    </submittedName>
</protein>
<gene>
    <name evidence="1" type="ORF">OXX778_LOCUS19404</name>
</gene>
<organism evidence="1 2">
    <name type="scientific">Brachionus calyciflorus</name>
    <dbReference type="NCBI Taxonomy" id="104777"/>
    <lineage>
        <taxon>Eukaryota</taxon>
        <taxon>Metazoa</taxon>
        <taxon>Spiralia</taxon>
        <taxon>Gnathifera</taxon>
        <taxon>Rotifera</taxon>
        <taxon>Eurotatoria</taxon>
        <taxon>Monogononta</taxon>
        <taxon>Pseudotrocha</taxon>
        <taxon>Ploima</taxon>
        <taxon>Brachionidae</taxon>
        <taxon>Brachionus</taxon>
    </lineage>
</organism>